<protein>
    <submittedName>
        <fullName evidence="2">Uncharacterized protein</fullName>
    </submittedName>
</protein>
<evidence type="ECO:0000256" key="1">
    <source>
        <dbReference type="SAM" id="MobiDB-lite"/>
    </source>
</evidence>
<proteinExistence type="predicted"/>
<evidence type="ECO:0000313" key="2">
    <source>
        <dbReference type="EMBL" id="GAA0172621.1"/>
    </source>
</evidence>
<organism evidence="2 3">
    <name type="scientific">Lithospermum erythrorhizon</name>
    <name type="common">Purple gromwell</name>
    <name type="synonym">Lithospermum officinale var. erythrorhizon</name>
    <dbReference type="NCBI Taxonomy" id="34254"/>
    <lineage>
        <taxon>Eukaryota</taxon>
        <taxon>Viridiplantae</taxon>
        <taxon>Streptophyta</taxon>
        <taxon>Embryophyta</taxon>
        <taxon>Tracheophyta</taxon>
        <taxon>Spermatophyta</taxon>
        <taxon>Magnoliopsida</taxon>
        <taxon>eudicotyledons</taxon>
        <taxon>Gunneridae</taxon>
        <taxon>Pentapetalae</taxon>
        <taxon>asterids</taxon>
        <taxon>lamiids</taxon>
        <taxon>Boraginales</taxon>
        <taxon>Boraginaceae</taxon>
        <taxon>Boraginoideae</taxon>
        <taxon>Lithospermeae</taxon>
        <taxon>Lithospermum</taxon>
    </lineage>
</organism>
<name>A0AAV3RBA3_LITER</name>
<comment type="caution">
    <text evidence="2">The sequence shown here is derived from an EMBL/GenBank/DDBJ whole genome shotgun (WGS) entry which is preliminary data.</text>
</comment>
<feature type="compositionally biased region" description="Low complexity" evidence="1">
    <location>
        <begin position="184"/>
        <end position="193"/>
    </location>
</feature>
<evidence type="ECO:0000313" key="3">
    <source>
        <dbReference type="Proteomes" id="UP001454036"/>
    </source>
</evidence>
<feature type="region of interest" description="Disordered" evidence="1">
    <location>
        <begin position="180"/>
        <end position="219"/>
    </location>
</feature>
<reference evidence="2 3" key="1">
    <citation type="submission" date="2024-01" db="EMBL/GenBank/DDBJ databases">
        <title>The complete chloroplast genome sequence of Lithospermum erythrorhizon: insights into the phylogenetic relationship among Boraginaceae species and the maternal lineages of purple gromwells.</title>
        <authorList>
            <person name="Okada T."/>
            <person name="Watanabe K."/>
        </authorList>
    </citation>
    <scope>NUCLEOTIDE SEQUENCE [LARGE SCALE GENOMIC DNA]</scope>
</reference>
<gene>
    <name evidence="2" type="ORF">LIER_26415</name>
</gene>
<dbReference type="EMBL" id="BAABME010008214">
    <property type="protein sequence ID" value="GAA0172621.1"/>
    <property type="molecule type" value="Genomic_DNA"/>
</dbReference>
<accession>A0AAV3RBA3</accession>
<dbReference type="Proteomes" id="UP001454036">
    <property type="component" value="Unassembled WGS sequence"/>
</dbReference>
<dbReference type="AlphaFoldDB" id="A0AAV3RBA3"/>
<keyword evidence="3" id="KW-1185">Reference proteome</keyword>
<sequence length="219" mass="24633">MGQLPLKVTSNKVHGFNDTQNMMRKKGWTVKNSTTGLGYSSKLTLCLLINRPTDKHEQGKPKTRKESLVTHSRPMGVVMWRYPTKREIVFIGRTRPEEPHFGKQPQEGQLLSEDVVSAPPGLEEDVKVTVDELKEVNLGTDNKPRPSYVSALLMPEEEVKYVTLLKGFKDVFPWTYKKNAWTRPKGGSPSPGSEGKHKTCKASTMKVPPRVGTFDRSRG</sequence>